<dbReference type="Gene3D" id="3.90.180.10">
    <property type="entry name" value="Medium-chain alcohol dehydrogenases, catalytic domain"/>
    <property type="match status" value="1"/>
</dbReference>
<dbReference type="Proteomes" id="UP001165283">
    <property type="component" value="Unassembled WGS sequence"/>
</dbReference>
<dbReference type="Pfam" id="PF00107">
    <property type="entry name" value="ADH_zinc_N"/>
    <property type="match status" value="1"/>
</dbReference>
<keyword evidence="4" id="KW-1185">Reference proteome</keyword>
<dbReference type="InterPro" id="IPR013149">
    <property type="entry name" value="ADH-like_C"/>
</dbReference>
<proteinExistence type="predicted"/>
<dbReference type="RefSeq" id="WP_252446646.1">
    <property type="nucleotide sequence ID" value="NZ_JAGSOV010000110.1"/>
</dbReference>
<dbReference type="EMBL" id="JAGSOV010000110">
    <property type="protein sequence ID" value="MCO1661135.1"/>
    <property type="molecule type" value="Genomic_DNA"/>
</dbReference>
<evidence type="ECO:0000313" key="4">
    <source>
        <dbReference type="Proteomes" id="UP001165283"/>
    </source>
</evidence>
<dbReference type="SUPFAM" id="SSF50129">
    <property type="entry name" value="GroES-like"/>
    <property type="match status" value="1"/>
</dbReference>
<dbReference type="InterPro" id="IPR051603">
    <property type="entry name" value="Zinc-ADH_QOR/CCCR"/>
</dbReference>
<keyword evidence="1" id="KW-0521">NADP</keyword>
<reference evidence="3" key="1">
    <citation type="submission" date="2021-04" db="EMBL/GenBank/DDBJ databases">
        <title>Pseudonocardia sp. nov., isolated from sandy soil of mangrove forest.</title>
        <authorList>
            <person name="Zan Z."/>
            <person name="Huang R."/>
            <person name="Liu W."/>
        </authorList>
    </citation>
    <scope>NUCLEOTIDE SEQUENCE</scope>
    <source>
        <strain evidence="3">S2-4</strain>
    </source>
</reference>
<feature type="domain" description="Enoyl reductase (ER)" evidence="2">
    <location>
        <begin position="10"/>
        <end position="321"/>
    </location>
</feature>
<accession>A0ABT1ADI3</accession>
<organism evidence="3 4">
    <name type="scientific">Pseudonocardia humida</name>
    <dbReference type="NCBI Taxonomy" id="2800819"/>
    <lineage>
        <taxon>Bacteria</taxon>
        <taxon>Bacillati</taxon>
        <taxon>Actinomycetota</taxon>
        <taxon>Actinomycetes</taxon>
        <taxon>Pseudonocardiales</taxon>
        <taxon>Pseudonocardiaceae</taxon>
        <taxon>Pseudonocardia</taxon>
    </lineage>
</organism>
<dbReference type="CDD" id="cd08244">
    <property type="entry name" value="MDR_enoyl_red"/>
    <property type="match status" value="1"/>
</dbReference>
<dbReference type="InterPro" id="IPR013154">
    <property type="entry name" value="ADH-like_N"/>
</dbReference>
<comment type="caution">
    <text evidence="3">The sequence shown here is derived from an EMBL/GenBank/DDBJ whole genome shotgun (WGS) entry which is preliminary data.</text>
</comment>
<dbReference type="SUPFAM" id="SSF51735">
    <property type="entry name" value="NAD(P)-binding Rossmann-fold domains"/>
    <property type="match status" value="1"/>
</dbReference>
<dbReference type="InterPro" id="IPR036291">
    <property type="entry name" value="NAD(P)-bd_dom_sf"/>
</dbReference>
<dbReference type="Gene3D" id="3.40.50.720">
    <property type="entry name" value="NAD(P)-binding Rossmann-like Domain"/>
    <property type="match status" value="1"/>
</dbReference>
<dbReference type="PANTHER" id="PTHR44154">
    <property type="entry name" value="QUINONE OXIDOREDUCTASE"/>
    <property type="match status" value="1"/>
</dbReference>
<evidence type="ECO:0000259" key="2">
    <source>
        <dbReference type="SMART" id="SM00829"/>
    </source>
</evidence>
<name>A0ABT1ADI3_9PSEU</name>
<gene>
    <name evidence="3" type="ORF">KDL28_39430</name>
</gene>
<dbReference type="InterPro" id="IPR011032">
    <property type="entry name" value="GroES-like_sf"/>
</dbReference>
<dbReference type="Pfam" id="PF08240">
    <property type="entry name" value="ADH_N"/>
    <property type="match status" value="1"/>
</dbReference>
<evidence type="ECO:0000256" key="1">
    <source>
        <dbReference type="ARBA" id="ARBA00022857"/>
    </source>
</evidence>
<evidence type="ECO:0000313" key="3">
    <source>
        <dbReference type="EMBL" id="MCO1661135.1"/>
    </source>
</evidence>
<dbReference type="InterPro" id="IPR020843">
    <property type="entry name" value="ER"/>
</dbReference>
<dbReference type="PANTHER" id="PTHR44154:SF1">
    <property type="entry name" value="QUINONE OXIDOREDUCTASE"/>
    <property type="match status" value="1"/>
</dbReference>
<sequence length="330" mass="33768">MRVVRVTRFGGPEVLVVGEAPDPVAGSGQVVVEVAVAGMTFVETRIRAGTDPWHAPPELPYVPGGVVAGRVGEIGPDVDPGWSGRRVLAETGDEGGFAERALAAVADLIPVPDGLDLAGAVALHTDGSTAAGLVEGARIRAGEWVLVEAAAGGVGTLLVQLAVAVGARVVGAARGARKLDLVRELGAAAAVDYSEPDWTRQLLRATGGAGPDVVFDGVGGEIGRAAFATAARGGRFSVHGGSGGPATEIDPAEAGRRGVEVIGIEQLSGFGPHMRRWAGQVMSAAVAGRLRPVIGQTYPLERAADAHAAVQERRSTGKTLLLVRPRARRR</sequence>
<dbReference type="SMART" id="SM00829">
    <property type="entry name" value="PKS_ER"/>
    <property type="match status" value="1"/>
</dbReference>
<protein>
    <submittedName>
        <fullName evidence="3">Zinc-binding dehydrogenase</fullName>
    </submittedName>
</protein>